<organism evidence="3 4">
    <name type="scientific">Podospora australis</name>
    <dbReference type="NCBI Taxonomy" id="1536484"/>
    <lineage>
        <taxon>Eukaryota</taxon>
        <taxon>Fungi</taxon>
        <taxon>Dikarya</taxon>
        <taxon>Ascomycota</taxon>
        <taxon>Pezizomycotina</taxon>
        <taxon>Sordariomycetes</taxon>
        <taxon>Sordariomycetidae</taxon>
        <taxon>Sordariales</taxon>
        <taxon>Podosporaceae</taxon>
        <taxon>Podospora</taxon>
    </lineage>
</organism>
<dbReference type="PANTHER" id="PTHR34414">
    <property type="entry name" value="HET DOMAIN-CONTAINING PROTEIN-RELATED"/>
    <property type="match status" value="1"/>
</dbReference>
<dbReference type="AlphaFoldDB" id="A0AAN7AFT3"/>
<dbReference type="SUPFAM" id="SSF81995">
    <property type="entry name" value="beta-sandwich domain of Sec23/24"/>
    <property type="match status" value="1"/>
</dbReference>
<evidence type="ECO:0000313" key="4">
    <source>
        <dbReference type="Proteomes" id="UP001302126"/>
    </source>
</evidence>
<proteinExistence type="predicted"/>
<dbReference type="Proteomes" id="UP001302126">
    <property type="component" value="Unassembled WGS sequence"/>
</dbReference>
<keyword evidence="2" id="KW-0472">Membrane</keyword>
<keyword evidence="4" id="KW-1185">Reference proteome</keyword>
<feature type="transmembrane region" description="Helical" evidence="2">
    <location>
        <begin position="408"/>
        <end position="434"/>
    </location>
</feature>
<keyword evidence="2" id="KW-0812">Transmembrane</keyword>
<reference evidence="3" key="2">
    <citation type="submission" date="2023-05" db="EMBL/GenBank/DDBJ databases">
        <authorList>
            <consortium name="Lawrence Berkeley National Laboratory"/>
            <person name="Steindorff A."/>
            <person name="Hensen N."/>
            <person name="Bonometti L."/>
            <person name="Westerberg I."/>
            <person name="Brannstrom I.O."/>
            <person name="Guillou S."/>
            <person name="Cros-Aarteil S."/>
            <person name="Calhoun S."/>
            <person name="Haridas S."/>
            <person name="Kuo A."/>
            <person name="Mondo S."/>
            <person name="Pangilinan J."/>
            <person name="Riley R."/>
            <person name="Labutti K."/>
            <person name="Andreopoulos B."/>
            <person name="Lipzen A."/>
            <person name="Chen C."/>
            <person name="Yanf M."/>
            <person name="Daum C."/>
            <person name="Ng V."/>
            <person name="Clum A."/>
            <person name="Ohm R."/>
            <person name="Martin F."/>
            <person name="Silar P."/>
            <person name="Natvig D."/>
            <person name="Lalanne C."/>
            <person name="Gautier V."/>
            <person name="Ament-Velasquez S.L."/>
            <person name="Kruys A."/>
            <person name="Hutchinson M.I."/>
            <person name="Powell A.J."/>
            <person name="Barry K."/>
            <person name="Miller A.N."/>
            <person name="Grigoriev I.V."/>
            <person name="Debuchy R."/>
            <person name="Gladieux P."/>
            <person name="Thoren M.H."/>
            <person name="Johannesson H."/>
        </authorList>
    </citation>
    <scope>NUCLEOTIDE SEQUENCE</scope>
    <source>
        <strain evidence="3">PSN309</strain>
    </source>
</reference>
<feature type="region of interest" description="Disordered" evidence="1">
    <location>
        <begin position="158"/>
        <end position="237"/>
    </location>
</feature>
<dbReference type="PANTHER" id="PTHR34414:SF1">
    <property type="entry name" value="SUBTILISIN-LIKE SERINE PROTEASE"/>
    <property type="match status" value="1"/>
</dbReference>
<dbReference type="InterPro" id="IPR046536">
    <property type="entry name" value="DUF6601"/>
</dbReference>
<comment type="caution">
    <text evidence="3">The sequence shown here is derived from an EMBL/GenBank/DDBJ whole genome shotgun (WGS) entry which is preliminary data.</text>
</comment>
<feature type="compositionally biased region" description="Low complexity" evidence="1">
    <location>
        <begin position="1"/>
        <end position="13"/>
    </location>
</feature>
<accession>A0AAN7AFT3</accession>
<dbReference type="Pfam" id="PF20246">
    <property type="entry name" value="DUF6601"/>
    <property type="match status" value="1"/>
</dbReference>
<feature type="region of interest" description="Disordered" evidence="1">
    <location>
        <begin position="1"/>
        <end position="41"/>
    </location>
</feature>
<keyword evidence="2" id="KW-1133">Transmembrane helix</keyword>
<feature type="compositionally biased region" description="Pro residues" evidence="1">
    <location>
        <begin position="185"/>
        <end position="219"/>
    </location>
</feature>
<reference evidence="3" key="1">
    <citation type="journal article" date="2023" name="Mol. Phylogenet. Evol.">
        <title>Genome-scale phylogeny and comparative genomics of the fungal order Sordariales.</title>
        <authorList>
            <person name="Hensen N."/>
            <person name="Bonometti L."/>
            <person name="Westerberg I."/>
            <person name="Brannstrom I.O."/>
            <person name="Guillou S."/>
            <person name="Cros-Aarteil S."/>
            <person name="Calhoun S."/>
            <person name="Haridas S."/>
            <person name="Kuo A."/>
            <person name="Mondo S."/>
            <person name="Pangilinan J."/>
            <person name="Riley R."/>
            <person name="LaButti K."/>
            <person name="Andreopoulos B."/>
            <person name="Lipzen A."/>
            <person name="Chen C."/>
            <person name="Yan M."/>
            <person name="Daum C."/>
            <person name="Ng V."/>
            <person name="Clum A."/>
            <person name="Steindorff A."/>
            <person name="Ohm R.A."/>
            <person name="Martin F."/>
            <person name="Silar P."/>
            <person name="Natvig D.O."/>
            <person name="Lalanne C."/>
            <person name="Gautier V."/>
            <person name="Ament-Velasquez S.L."/>
            <person name="Kruys A."/>
            <person name="Hutchinson M.I."/>
            <person name="Powell A.J."/>
            <person name="Barry K."/>
            <person name="Miller A.N."/>
            <person name="Grigoriev I.V."/>
            <person name="Debuchy R."/>
            <person name="Gladieux P."/>
            <person name="Hiltunen Thoren M."/>
            <person name="Johannesson H."/>
        </authorList>
    </citation>
    <scope>NUCLEOTIDE SEQUENCE</scope>
    <source>
        <strain evidence="3">PSN309</strain>
    </source>
</reference>
<gene>
    <name evidence="3" type="ORF">QBC35DRAFT_556005</name>
</gene>
<evidence type="ECO:0000256" key="2">
    <source>
        <dbReference type="SAM" id="Phobius"/>
    </source>
</evidence>
<name>A0AAN7AFT3_9PEZI</name>
<evidence type="ECO:0000256" key="1">
    <source>
        <dbReference type="SAM" id="MobiDB-lite"/>
    </source>
</evidence>
<sequence length="450" mass="51165">MAAVPAPQQAALVPPAPPAPGVQQPAQQQQPNPQAQSPAPVQPHLFSVENHLNKDSLPHLAIRHGLLHDTQDSWEAYLSRDLRSELFDEVLFPYVWPFARHGGHNVDPLHKHVVKDRTVVVSEDPKLHLVWSGNVVYLKPVPEYLFNHEFWLNFLAPQQQQQGQQPGQQPQPQQQPQQGHQQQPQPQPQQPPHQQPHQQPPAPPPTPPPIPLPIPPPLNPQHRHHQQIQPPTPREKNYRSTLGFLRSYALLIQHESDFLIAHRAGLLPSYISFPKFQKFITPFRQLTDEQISSPRYFYGQFRLNRLNLVAFFVKLAHSLHFISFPSIPTQYHPAGVVLLQKERIPWHYQEDRWTMKQYIKDYAAPLVFVFAVFSLVLGSMQVVLAALGPEKTWAGFVKASWGFSVATIIFSVGALLVVLIAGVVVFLAEFWWAAGRRWKGRRGRQGGQGP</sequence>
<dbReference type="EMBL" id="MU864443">
    <property type="protein sequence ID" value="KAK4185663.1"/>
    <property type="molecule type" value="Genomic_DNA"/>
</dbReference>
<evidence type="ECO:0000313" key="3">
    <source>
        <dbReference type="EMBL" id="KAK4185663.1"/>
    </source>
</evidence>
<protein>
    <submittedName>
        <fullName evidence="3">Uncharacterized protein</fullName>
    </submittedName>
</protein>
<feature type="compositionally biased region" description="Low complexity" evidence="1">
    <location>
        <begin position="158"/>
        <end position="184"/>
    </location>
</feature>
<feature type="compositionally biased region" description="Low complexity" evidence="1">
    <location>
        <begin position="21"/>
        <end position="41"/>
    </location>
</feature>
<feature type="transmembrane region" description="Helical" evidence="2">
    <location>
        <begin position="362"/>
        <end position="388"/>
    </location>
</feature>